<organism evidence="1 2">
    <name type="scientific">Sclerotinia sclerotiorum (strain ATCC 18683 / 1980 / Ss-1)</name>
    <name type="common">White mold</name>
    <name type="synonym">Whetzelinia sclerotiorum</name>
    <dbReference type="NCBI Taxonomy" id="665079"/>
    <lineage>
        <taxon>Eukaryota</taxon>
        <taxon>Fungi</taxon>
        <taxon>Dikarya</taxon>
        <taxon>Ascomycota</taxon>
        <taxon>Pezizomycotina</taxon>
        <taxon>Leotiomycetes</taxon>
        <taxon>Helotiales</taxon>
        <taxon>Sclerotiniaceae</taxon>
        <taxon>Sclerotinia</taxon>
    </lineage>
</organism>
<evidence type="ECO:0000313" key="1">
    <source>
        <dbReference type="EMBL" id="EDN98755.1"/>
    </source>
</evidence>
<sequence length="35" mass="4127">MPPTPTSQKRHRSPHLQGCRIQTHMNTHVLQITFF</sequence>
<dbReference type="InParanoid" id="A7F7N4"/>
<reference evidence="2" key="1">
    <citation type="journal article" date="2011" name="PLoS Genet.">
        <title>Genomic analysis of the necrotrophic fungal pathogens Sclerotinia sclerotiorum and Botrytis cinerea.</title>
        <authorList>
            <person name="Amselem J."/>
            <person name="Cuomo C.A."/>
            <person name="van Kan J.A."/>
            <person name="Viaud M."/>
            <person name="Benito E.P."/>
            <person name="Couloux A."/>
            <person name="Coutinho P.M."/>
            <person name="de Vries R.P."/>
            <person name="Dyer P.S."/>
            <person name="Fillinger S."/>
            <person name="Fournier E."/>
            <person name="Gout L."/>
            <person name="Hahn M."/>
            <person name="Kohn L."/>
            <person name="Lapalu N."/>
            <person name="Plummer K.M."/>
            <person name="Pradier J.M."/>
            <person name="Quevillon E."/>
            <person name="Sharon A."/>
            <person name="Simon A."/>
            <person name="ten Have A."/>
            <person name="Tudzynski B."/>
            <person name="Tudzynski P."/>
            <person name="Wincker P."/>
            <person name="Andrew M."/>
            <person name="Anthouard V."/>
            <person name="Beever R.E."/>
            <person name="Beffa R."/>
            <person name="Benoit I."/>
            <person name="Bouzid O."/>
            <person name="Brault B."/>
            <person name="Chen Z."/>
            <person name="Choquer M."/>
            <person name="Collemare J."/>
            <person name="Cotton P."/>
            <person name="Danchin E.G."/>
            <person name="Da Silva C."/>
            <person name="Gautier A."/>
            <person name="Giraud C."/>
            <person name="Giraud T."/>
            <person name="Gonzalez C."/>
            <person name="Grossetete S."/>
            <person name="Guldener U."/>
            <person name="Henrissat B."/>
            <person name="Howlett B.J."/>
            <person name="Kodira C."/>
            <person name="Kretschmer M."/>
            <person name="Lappartient A."/>
            <person name="Leroch M."/>
            <person name="Levis C."/>
            <person name="Mauceli E."/>
            <person name="Neuveglise C."/>
            <person name="Oeser B."/>
            <person name="Pearson M."/>
            <person name="Poulain J."/>
            <person name="Poussereau N."/>
            <person name="Quesneville H."/>
            <person name="Rascle C."/>
            <person name="Schumacher J."/>
            <person name="Segurens B."/>
            <person name="Sexton A."/>
            <person name="Silva E."/>
            <person name="Sirven C."/>
            <person name="Soanes D.M."/>
            <person name="Talbot N.J."/>
            <person name="Templeton M."/>
            <person name="Yandava C."/>
            <person name="Yarden O."/>
            <person name="Zeng Q."/>
            <person name="Rollins J.A."/>
            <person name="Lebrun M.H."/>
            <person name="Dickman M."/>
        </authorList>
    </citation>
    <scope>NUCLEOTIDE SEQUENCE [LARGE SCALE GENOMIC DNA]</scope>
    <source>
        <strain evidence="2">ATCC 18683 / 1980 / Ss-1</strain>
    </source>
</reference>
<dbReference type="Proteomes" id="UP000001312">
    <property type="component" value="Unassembled WGS sequence"/>
</dbReference>
<dbReference type="EMBL" id="CH476646">
    <property type="protein sequence ID" value="EDN98755.1"/>
    <property type="molecule type" value="Genomic_DNA"/>
</dbReference>
<accession>A7F7N4</accession>
<keyword evidence="2" id="KW-1185">Reference proteome</keyword>
<evidence type="ECO:0000313" key="2">
    <source>
        <dbReference type="Proteomes" id="UP000001312"/>
    </source>
</evidence>
<protein>
    <submittedName>
        <fullName evidence="1">Uncharacterized protein</fullName>
    </submittedName>
</protein>
<dbReference type="RefSeq" id="XP_001585375.1">
    <property type="nucleotide sequence ID" value="XM_001585325.1"/>
</dbReference>
<proteinExistence type="predicted"/>
<dbReference type="AlphaFoldDB" id="A7F7N4"/>
<name>A7F7N4_SCLS1</name>
<gene>
    <name evidence="1" type="ORF">SS1G_13614</name>
</gene>
<dbReference type="GeneID" id="5481529"/>
<dbReference type="KEGG" id="ssl:SS1G_13614"/>